<comment type="caution">
    <text evidence="2">The sequence shown here is derived from an EMBL/GenBank/DDBJ whole genome shotgun (WGS) entry which is preliminary data.</text>
</comment>
<feature type="signal peptide" evidence="1">
    <location>
        <begin position="1"/>
        <end position="20"/>
    </location>
</feature>
<dbReference type="AlphaFoldDB" id="A0A8S4SLX7"/>
<sequence length="124" mass="12921">MAGMAHMAMALLDMAQMVMAPTVMAPTVMAPTVMAHADCTDAADPTMSFISSAHAVLTHGTGSGILADRATSTALKDQVILSDQFPVSSEEVVSAAVTVKVDAGGTGMEKGRMQKSRRFYSEVL</sequence>
<organism evidence="2 3">
    <name type="scientific">Pararge aegeria aegeria</name>
    <dbReference type="NCBI Taxonomy" id="348720"/>
    <lineage>
        <taxon>Eukaryota</taxon>
        <taxon>Metazoa</taxon>
        <taxon>Ecdysozoa</taxon>
        <taxon>Arthropoda</taxon>
        <taxon>Hexapoda</taxon>
        <taxon>Insecta</taxon>
        <taxon>Pterygota</taxon>
        <taxon>Neoptera</taxon>
        <taxon>Endopterygota</taxon>
        <taxon>Lepidoptera</taxon>
        <taxon>Glossata</taxon>
        <taxon>Ditrysia</taxon>
        <taxon>Papilionoidea</taxon>
        <taxon>Nymphalidae</taxon>
        <taxon>Satyrinae</taxon>
        <taxon>Satyrini</taxon>
        <taxon>Parargina</taxon>
        <taxon>Pararge</taxon>
    </lineage>
</organism>
<keyword evidence="3" id="KW-1185">Reference proteome</keyword>
<reference evidence="2" key="1">
    <citation type="submission" date="2022-03" db="EMBL/GenBank/DDBJ databases">
        <authorList>
            <person name="Lindestad O."/>
        </authorList>
    </citation>
    <scope>NUCLEOTIDE SEQUENCE</scope>
</reference>
<keyword evidence="1" id="KW-0732">Signal</keyword>
<protein>
    <submittedName>
        <fullName evidence="2">Jg16898 protein</fullName>
    </submittedName>
</protein>
<proteinExistence type="predicted"/>
<gene>
    <name evidence="2" type="primary">jg16898</name>
    <name evidence="2" type="ORF">PAEG_LOCUS26822</name>
</gene>
<evidence type="ECO:0000256" key="1">
    <source>
        <dbReference type="SAM" id="SignalP"/>
    </source>
</evidence>
<feature type="chain" id="PRO_5035917092" evidence="1">
    <location>
        <begin position="21"/>
        <end position="124"/>
    </location>
</feature>
<evidence type="ECO:0000313" key="2">
    <source>
        <dbReference type="EMBL" id="CAH2268468.1"/>
    </source>
</evidence>
<dbReference type="EMBL" id="CAKXAJ010026436">
    <property type="protein sequence ID" value="CAH2268468.1"/>
    <property type="molecule type" value="Genomic_DNA"/>
</dbReference>
<evidence type="ECO:0000313" key="3">
    <source>
        <dbReference type="Proteomes" id="UP000838756"/>
    </source>
</evidence>
<dbReference type="Proteomes" id="UP000838756">
    <property type="component" value="Unassembled WGS sequence"/>
</dbReference>
<accession>A0A8S4SLX7</accession>
<name>A0A8S4SLX7_9NEOP</name>